<evidence type="ECO:0000256" key="4">
    <source>
        <dbReference type="ARBA" id="ARBA00023157"/>
    </source>
</evidence>
<feature type="chain" id="PRO_5044813884" description="Stanniocalcin" evidence="5">
    <location>
        <begin position="18"/>
        <end position="200"/>
    </location>
</feature>
<keyword evidence="7" id="KW-1185">Reference proteome</keyword>
<dbReference type="PANTHER" id="PTHR11245">
    <property type="entry name" value="STANNIOCALCIN"/>
    <property type="match status" value="1"/>
</dbReference>
<name>A0ABD0LM36_9CAEN</name>
<evidence type="ECO:0008006" key="8">
    <source>
        <dbReference type="Google" id="ProtNLM"/>
    </source>
</evidence>
<comment type="similarity">
    <text evidence="1">Belongs to the stanniocalcin family.</text>
</comment>
<keyword evidence="4" id="KW-1015">Disulfide bond</keyword>
<evidence type="ECO:0000256" key="2">
    <source>
        <dbReference type="ARBA" id="ARBA00011748"/>
    </source>
</evidence>
<dbReference type="Proteomes" id="UP001519460">
    <property type="component" value="Unassembled WGS sequence"/>
</dbReference>
<comment type="subunit">
    <text evidence="2">Homodimer; disulfide-linked.</text>
</comment>
<organism evidence="6 7">
    <name type="scientific">Batillaria attramentaria</name>
    <dbReference type="NCBI Taxonomy" id="370345"/>
    <lineage>
        <taxon>Eukaryota</taxon>
        <taxon>Metazoa</taxon>
        <taxon>Spiralia</taxon>
        <taxon>Lophotrochozoa</taxon>
        <taxon>Mollusca</taxon>
        <taxon>Gastropoda</taxon>
        <taxon>Caenogastropoda</taxon>
        <taxon>Sorbeoconcha</taxon>
        <taxon>Cerithioidea</taxon>
        <taxon>Batillariidae</taxon>
        <taxon>Batillaria</taxon>
    </lineage>
</organism>
<dbReference type="PANTHER" id="PTHR11245:SF6">
    <property type="entry name" value="DUF19 DOMAIN-CONTAINING PROTEIN"/>
    <property type="match status" value="1"/>
</dbReference>
<evidence type="ECO:0000256" key="3">
    <source>
        <dbReference type="ARBA" id="ARBA00022702"/>
    </source>
</evidence>
<dbReference type="EMBL" id="JACVVK020000036">
    <property type="protein sequence ID" value="KAK7500659.1"/>
    <property type="molecule type" value="Genomic_DNA"/>
</dbReference>
<gene>
    <name evidence="6" type="ORF">BaRGS_00008234</name>
</gene>
<sequence length="200" mass="22675">MKVVGLFLVMSLGAANAFWFFRNSETTATADGRPVDDTCEAYGEAGSCEFFDCFEQRLPCGRDFYMQRFGNHYCNRFESNMESFTEAGQEFLVNSRQCVTRRLLEYYRRDYVNCHDLEHDAIDMIGPCYTENGFCEIIGDNAEQFLNVFDISDLFDAGAGKLWRELLGLARHCGGQALTQFMSAAASQLSPLRALFGDKK</sequence>
<dbReference type="AlphaFoldDB" id="A0ABD0LM36"/>
<accession>A0ABD0LM36</accession>
<reference evidence="6 7" key="1">
    <citation type="journal article" date="2023" name="Sci. Data">
        <title>Genome assembly of the Korean intertidal mud-creeper Batillaria attramentaria.</title>
        <authorList>
            <person name="Patra A.K."/>
            <person name="Ho P.T."/>
            <person name="Jun S."/>
            <person name="Lee S.J."/>
            <person name="Kim Y."/>
            <person name="Won Y.J."/>
        </authorList>
    </citation>
    <scope>NUCLEOTIDE SEQUENCE [LARGE SCALE GENOMIC DNA]</scope>
    <source>
        <strain evidence="6">Wonlab-2016</strain>
    </source>
</reference>
<feature type="signal peptide" evidence="5">
    <location>
        <begin position="1"/>
        <end position="17"/>
    </location>
</feature>
<evidence type="ECO:0000256" key="5">
    <source>
        <dbReference type="SAM" id="SignalP"/>
    </source>
</evidence>
<keyword evidence="3" id="KW-0372">Hormone</keyword>
<keyword evidence="5" id="KW-0732">Signal</keyword>
<comment type="caution">
    <text evidence="6">The sequence shown here is derived from an EMBL/GenBank/DDBJ whole genome shotgun (WGS) entry which is preliminary data.</text>
</comment>
<dbReference type="GO" id="GO:0005179">
    <property type="term" value="F:hormone activity"/>
    <property type="evidence" value="ECO:0007669"/>
    <property type="project" value="UniProtKB-KW"/>
</dbReference>
<dbReference type="InterPro" id="IPR004978">
    <property type="entry name" value="Stanniocalcin"/>
</dbReference>
<proteinExistence type="inferred from homology"/>
<evidence type="ECO:0000313" key="7">
    <source>
        <dbReference type="Proteomes" id="UP001519460"/>
    </source>
</evidence>
<evidence type="ECO:0000313" key="6">
    <source>
        <dbReference type="EMBL" id="KAK7500659.1"/>
    </source>
</evidence>
<evidence type="ECO:0000256" key="1">
    <source>
        <dbReference type="ARBA" id="ARBA00008693"/>
    </source>
</evidence>
<protein>
    <recommendedName>
        <fullName evidence="8">Stanniocalcin</fullName>
    </recommendedName>
</protein>
<dbReference type="Pfam" id="PF03298">
    <property type="entry name" value="Stanniocalcin"/>
    <property type="match status" value="1"/>
</dbReference>